<dbReference type="Proteomes" id="UP000291562">
    <property type="component" value="Chromosome"/>
</dbReference>
<feature type="compositionally biased region" description="Low complexity" evidence="4">
    <location>
        <begin position="2278"/>
        <end position="2287"/>
    </location>
</feature>
<feature type="domain" description="GEVED" evidence="8">
    <location>
        <begin position="1896"/>
        <end position="1968"/>
    </location>
</feature>
<protein>
    <recommendedName>
        <fullName evidence="11">DUF11 domain-containing protein</fullName>
    </recommendedName>
</protein>
<keyword evidence="2" id="KW-0964">Secreted</keyword>
<dbReference type="InterPro" id="IPR033764">
    <property type="entry name" value="Sdr_B"/>
</dbReference>
<evidence type="ECO:0000256" key="5">
    <source>
        <dbReference type="SAM" id="Phobius"/>
    </source>
</evidence>
<dbReference type="EMBL" id="CP035704">
    <property type="protein sequence ID" value="QBB71127.1"/>
    <property type="molecule type" value="Genomic_DNA"/>
</dbReference>
<evidence type="ECO:0000259" key="8">
    <source>
        <dbReference type="Pfam" id="PF20009"/>
    </source>
</evidence>
<feature type="domain" description="SD-repeat containing protein B" evidence="7">
    <location>
        <begin position="992"/>
        <end position="1119"/>
    </location>
</feature>
<dbReference type="SUPFAM" id="SSF117074">
    <property type="entry name" value="Hypothetical protein PA1324"/>
    <property type="match status" value="3"/>
</dbReference>
<keyword evidence="5" id="KW-1133">Transmembrane helix</keyword>
<evidence type="ECO:0008006" key="11">
    <source>
        <dbReference type="Google" id="ProtNLM"/>
    </source>
</evidence>
<organism evidence="9 10">
    <name type="scientific">Pseudolysobacter antarcticus</name>
    <dbReference type="NCBI Taxonomy" id="2511995"/>
    <lineage>
        <taxon>Bacteria</taxon>
        <taxon>Pseudomonadati</taxon>
        <taxon>Pseudomonadota</taxon>
        <taxon>Gammaproteobacteria</taxon>
        <taxon>Lysobacterales</taxon>
        <taxon>Rhodanobacteraceae</taxon>
        <taxon>Pseudolysobacter</taxon>
    </lineage>
</organism>
<dbReference type="InterPro" id="IPR047589">
    <property type="entry name" value="DUF11_rpt"/>
</dbReference>
<feature type="compositionally biased region" description="Polar residues" evidence="4">
    <location>
        <begin position="2090"/>
        <end position="2106"/>
    </location>
</feature>
<name>A0A411HL74_9GAMM</name>
<sequence>MRNSFWRGFCLAAVVFTAAFSLAAHAQSLTKSAILVDAGNTKQAGQAFAYRLTYNCSSTAGPCLNAQAVDLLPAEVQFISSVPASPTGDVAAINVTPNFGGSGRTRVQFVMISPLPAGNSGDLQVNVRFPNGTTPDGTTATNTADGINLGASPGTITTPPVVVTAKASVQVTLAKSLLTSPANLDLPESYRLRISVTSNSNGSLNLTALGPVVDTLPTGTVFNGATPAADCQPGCVGTTPATVTWTSPCSLPLTPGTNCDIQVNVTFPSATFTSGTNVTNSFTADGTPLGQPPQNFGIGTVTHPVTTFVPSPGAGFSKGINGNSPNPPTLNQTFSYELNATNSGNVPLDSTVFIDTLPLQFQLASVTTGSYNSLADFAAGVGVRVSYEKNTAPAVFTLWGSSPNATTSTTLTSPPPGLGAGEYVTRIKWELGQSQPGMSTNARPQITGKIINPGNNGAPVAIGNTIQNCADFSAVYTAGPTNVPHNSCNSFTLSGPFVQLNPAKDNLSGAGPFNPGQTVSWRLRVRSDARSSDAAPLEGLIASDLLPVDLNFASWTFDDQGTGLPAPQVFQQIPNFAGSGRTLLRWKWNPGSGNLGVNQQVWINISTTIRIGAAFGALSNTFDLGNHSPGLAQRCSGSSAVDTQDLDGDGSTTNTQCTATTSVNVAAIAQLISSKTIQGTCDGGSVSTSAGSLIGGALKYKLHVQNPGTEPMQNFVMIDILPVVGDTGVRDTTPRGSLWTPLLTAPISPPPGTIISYSTSSNPCRGEVGGPTTSCDAPNWSTTAPDPITSVRSFKVEFGARVVQPSDTIDFFFSMVTPGNVPAGANAYNSFAYQADRADGLGSLAAEPQKVGIALGNCDSAALGDFVWVDVNKDGIQNDGPTGLNGVYVRLFTPGADGIPRTIDDVPVSSTITANGPTGAPGWYRFPGLAAGNYYVCVTPPPTFVFTTPHIGSSALDSDIDPNTQCTAPIALVANQDFPDLDAGLVATQLAALGDYVWFDRNGDGIQNESPSDGANGVTVKLFADNGNGNSEPASDALVATTVTADDVYGRPGYYHFDGLVPGLHYFVQFLKPASATAFTTPSAGGDTTLDSNARLADGATVEVVLAPGEYNHSIDAGLITASGGLSLGDQVWADSNNNGIYEPQSGEAGIDGVRLNLYLDANNNGKPDTSEYIATTSTATVNGFAGRYRFSKLAAGNYIVVVDPSNFINGGALFGLATSTGNDPAPDPDDDVNGDDNGTTVGALVMSLPITLTANGEPTSEDGDANTNLTLDFGFISTSPAVTAYYDYGDAPDFGTVGPGSYNTTALNNGPSHKLGVANAPWLGACVDADNGLQNNVAATADDALANVFTSGTCAQPGHDEDGVTFSDPLVQGSSAAFSVTAGGPVACVLNAWVDWNGDGIFGNSPGEQIATNLSVPTGAPTILSPAVPANALAGFTYARFRCSTAIGLGPTGPAPDGEVEDYRVRVQGFDFGDAPDTYGTLLASNGARHLVDLSNNPLRLGQCIDIESDGHPSVNADGDNSAIGQGFGLCFDDEDGIQFTVPPVACNQASLEVTASAAGKLDAWLDFDHNGTFDATDKIFSNVAVVAGVQTLNFNVPCSAAQGKTYARFRLSSAGGLNATGLAQDGEVEDYAVNVGVNDFGDAPDTYGTLLASNGAHHVVLPGFSLGATVDGEPDGQPSVNADGDGADEDGVTFSGPFNACSSNSLSISLTNTAGIATPTLDAWIDFDHDGHFDNPRDRVATGLALVSGANTLTLNVPCDVKPGVSYARFRLSSAGIATPTGLALDGEVEDYKVQLQSLDFGDAPDSFGTLLATDGARHLVDPTTSLYLGKCVDTEADGAPSTGATGDNTSAGTGGAGTCTQAGHDEDGVVFNGSMQACGTGAVTVTANAAGKLDAWIDFNGNGQFDAAENIFASTTLVAGSNSLSYAVPCSAVAGTRYARFRLSSAGGLGPHGLAPDGEVEDYAVAITALLPQLGLAKSLASSTQDAVNHSKFHLSFVLAASNSGNADLSNVQIVDNLATAFAGATSFQVVSVSATNTLLANAAYDGNADSNLLAAGSTLAIGASSTVTVNVDIVVDTLRTFANTATITGTAPGNTPVSDTSQNGADPDPDHDGNPGNNGDPTPVVLPPLQAQIGIAKHLIGIGQTDPNSNTYLLNFGFNVTNPGNVDLSNVQVLDDLSVALAGATAFHVTAVTASGSLVANANYNGTSDTNLLAASSTLPAYSAATITLQVQITVGTVRTFSNTSTAIGTPPSGPPISDTSQDGSDPDPDHDGNPGNNGTPTPVLIPLTPAAIPALGNSATLLLILLMMAFASITIARRFRA</sequence>
<dbReference type="KEGG" id="xbc:ELE36_12615"/>
<evidence type="ECO:0000256" key="4">
    <source>
        <dbReference type="SAM" id="MobiDB-lite"/>
    </source>
</evidence>
<keyword evidence="5" id="KW-0472">Membrane</keyword>
<dbReference type="Pfam" id="PF20009">
    <property type="entry name" value="GEVED"/>
    <property type="match status" value="4"/>
</dbReference>
<proteinExistence type="predicted"/>
<keyword evidence="3 6" id="KW-0732">Signal</keyword>
<reference evidence="9 10" key="1">
    <citation type="submission" date="2019-01" db="EMBL/GenBank/DDBJ databases">
        <title>Pseudolysobacter antarctica gen. nov., sp. nov., isolated from Fildes Peninsula, Antarctica.</title>
        <authorList>
            <person name="Wei Z."/>
            <person name="Peng F."/>
        </authorList>
    </citation>
    <scope>NUCLEOTIDE SEQUENCE [LARGE SCALE GENOMIC DNA]</scope>
    <source>
        <strain evidence="9 10">AQ6-296</strain>
    </source>
</reference>
<gene>
    <name evidence="9" type="ORF">ELE36_12615</name>
</gene>
<dbReference type="OrthoDB" id="28717at2"/>
<feature type="domain" description="GEVED" evidence="8">
    <location>
        <begin position="1563"/>
        <end position="1636"/>
    </location>
</feature>
<feature type="domain" description="GEVED" evidence="8">
    <location>
        <begin position="1391"/>
        <end position="1466"/>
    </location>
</feature>
<dbReference type="InterPro" id="IPR045474">
    <property type="entry name" value="GEVED"/>
</dbReference>
<feature type="signal peptide" evidence="6">
    <location>
        <begin position="1"/>
        <end position="26"/>
    </location>
</feature>
<evidence type="ECO:0000256" key="1">
    <source>
        <dbReference type="ARBA" id="ARBA00004613"/>
    </source>
</evidence>
<feature type="domain" description="GEVED" evidence="8">
    <location>
        <begin position="1723"/>
        <end position="1797"/>
    </location>
</feature>
<dbReference type="Pfam" id="PF17210">
    <property type="entry name" value="SdrD_B"/>
    <property type="match status" value="3"/>
</dbReference>
<keyword evidence="10" id="KW-1185">Reference proteome</keyword>
<feature type="transmembrane region" description="Helical" evidence="5">
    <location>
        <begin position="2299"/>
        <end position="2321"/>
    </location>
</feature>
<accession>A0A411HL74</accession>
<comment type="subcellular location">
    <subcellularLocation>
        <location evidence="1">Secreted</location>
    </subcellularLocation>
</comment>
<feature type="region of interest" description="Disordered" evidence="4">
    <location>
        <begin position="2248"/>
        <end position="2287"/>
    </location>
</feature>
<evidence type="ECO:0000256" key="6">
    <source>
        <dbReference type="SAM" id="SignalP"/>
    </source>
</evidence>
<evidence type="ECO:0000259" key="7">
    <source>
        <dbReference type="Pfam" id="PF17210"/>
    </source>
</evidence>
<evidence type="ECO:0000256" key="3">
    <source>
        <dbReference type="ARBA" id="ARBA00022729"/>
    </source>
</evidence>
<feature type="region of interest" description="Disordered" evidence="4">
    <location>
        <begin position="2090"/>
        <end position="2130"/>
    </location>
</feature>
<dbReference type="NCBIfam" id="TIGR01451">
    <property type="entry name" value="B_ant_repeat"/>
    <property type="match status" value="1"/>
</dbReference>
<evidence type="ECO:0000313" key="9">
    <source>
        <dbReference type="EMBL" id="QBB71127.1"/>
    </source>
</evidence>
<keyword evidence="5" id="KW-0812">Transmembrane</keyword>
<dbReference type="Gene3D" id="2.60.40.10">
    <property type="entry name" value="Immunoglobulins"/>
    <property type="match status" value="3"/>
</dbReference>
<dbReference type="RefSeq" id="WP_129833830.1">
    <property type="nucleotide sequence ID" value="NZ_CP035704.1"/>
</dbReference>
<dbReference type="InterPro" id="IPR013783">
    <property type="entry name" value="Ig-like_fold"/>
</dbReference>
<feature type="domain" description="SD-repeat containing protein B" evidence="7">
    <location>
        <begin position="862"/>
        <end position="985"/>
    </location>
</feature>
<feature type="chain" id="PRO_5019249606" description="DUF11 domain-containing protein" evidence="6">
    <location>
        <begin position="27"/>
        <end position="2326"/>
    </location>
</feature>
<dbReference type="GO" id="GO:0005576">
    <property type="term" value="C:extracellular region"/>
    <property type="evidence" value="ECO:0007669"/>
    <property type="project" value="UniProtKB-SubCell"/>
</dbReference>
<feature type="domain" description="SD-repeat containing protein B" evidence="7">
    <location>
        <begin position="1127"/>
        <end position="1208"/>
    </location>
</feature>
<evidence type="ECO:0000313" key="10">
    <source>
        <dbReference type="Proteomes" id="UP000291562"/>
    </source>
</evidence>
<evidence type="ECO:0000256" key="2">
    <source>
        <dbReference type="ARBA" id="ARBA00022525"/>
    </source>
</evidence>